<reference evidence="1 2" key="1">
    <citation type="submission" date="2014-12" db="EMBL/GenBank/DDBJ databases">
        <authorList>
            <person name="Neuveglise Cecile"/>
        </authorList>
    </citation>
    <scope>NUCLEOTIDE SEQUENCE [LARGE SCALE GENOMIC DNA]</scope>
    <source>
        <strain evidence="1 2">CBS 12615</strain>
    </source>
</reference>
<dbReference type="OrthoDB" id="4065598at2759"/>
<dbReference type="GeneID" id="34684618"/>
<organism evidence="1 2">
    <name type="scientific">Lachancea lanzarotensis</name>
    <dbReference type="NCBI Taxonomy" id="1245769"/>
    <lineage>
        <taxon>Eukaryota</taxon>
        <taxon>Fungi</taxon>
        <taxon>Dikarya</taxon>
        <taxon>Ascomycota</taxon>
        <taxon>Saccharomycotina</taxon>
        <taxon>Saccharomycetes</taxon>
        <taxon>Saccharomycetales</taxon>
        <taxon>Saccharomycetaceae</taxon>
        <taxon>Lachancea</taxon>
    </lineage>
</organism>
<dbReference type="RefSeq" id="XP_022627437.1">
    <property type="nucleotide sequence ID" value="XM_022773964.1"/>
</dbReference>
<dbReference type="Pfam" id="PF09795">
    <property type="entry name" value="ATG31"/>
    <property type="match status" value="1"/>
</dbReference>
<dbReference type="Proteomes" id="UP000054304">
    <property type="component" value="Unassembled WGS sequence"/>
</dbReference>
<evidence type="ECO:0000313" key="2">
    <source>
        <dbReference type="Proteomes" id="UP000054304"/>
    </source>
</evidence>
<dbReference type="Gene3D" id="2.60.270.60">
    <property type="match status" value="1"/>
</dbReference>
<dbReference type="HOGENOM" id="CLU_138108_0_0_1"/>
<keyword evidence="2" id="KW-1185">Reference proteome</keyword>
<accession>A0A0C7MUK6</accession>
<name>A0A0C7MUK6_9SACH</name>
<evidence type="ECO:0000313" key="1">
    <source>
        <dbReference type="EMBL" id="CEP61201.1"/>
    </source>
</evidence>
<sequence>MEPFIVTVLDCNVKHGLVSPVSGIPHPDHETTAMMFPTNVKYVFEDDEELVVEHEEDGIENVVVVETNAELEVTHVELISDRFKQLSWNTTQDDPHELHMRVLSRFESLEDEELPLEELIRIYKTRNDQLHSLFNTL</sequence>
<proteinExistence type="predicted"/>
<dbReference type="AlphaFoldDB" id="A0A0C7MUK6"/>
<gene>
    <name evidence="1" type="ORF">LALA0_S02e09010g</name>
</gene>
<protein>
    <submittedName>
        <fullName evidence="1">LALA0S02e09010g1_1</fullName>
    </submittedName>
</protein>
<dbReference type="GO" id="GO:0000407">
    <property type="term" value="C:phagophore assembly site"/>
    <property type="evidence" value="ECO:0007669"/>
    <property type="project" value="InterPro"/>
</dbReference>
<dbReference type="STRING" id="1245769.A0A0C7MUK6"/>
<dbReference type="EMBL" id="LN736361">
    <property type="protein sequence ID" value="CEP61201.1"/>
    <property type="molecule type" value="Genomic_DNA"/>
</dbReference>
<dbReference type="InterPro" id="IPR018621">
    <property type="entry name" value="Atg31"/>
</dbReference>
<dbReference type="GO" id="GO:0006914">
    <property type="term" value="P:autophagy"/>
    <property type="evidence" value="ECO:0007669"/>
    <property type="project" value="InterPro"/>
</dbReference>